<reference evidence="2 3" key="1">
    <citation type="submission" date="2020-08" db="EMBL/GenBank/DDBJ databases">
        <title>Sequencing the genomes of 1000 actinobacteria strains.</title>
        <authorList>
            <person name="Klenk H.-P."/>
        </authorList>
    </citation>
    <scope>NUCLEOTIDE SEQUENCE [LARGE SCALE GENOMIC DNA]</scope>
    <source>
        <strain evidence="2 3">DSM 45584</strain>
    </source>
</reference>
<dbReference type="Proteomes" id="UP000584374">
    <property type="component" value="Unassembled WGS sequence"/>
</dbReference>
<gene>
    <name evidence="2" type="ORF">BJ970_002446</name>
</gene>
<keyword evidence="3" id="KW-1185">Reference proteome</keyword>
<dbReference type="EMBL" id="JACHIW010000001">
    <property type="protein sequence ID" value="MBB5154912.1"/>
    <property type="molecule type" value="Genomic_DNA"/>
</dbReference>
<sequence>MSRRAWVASTQQSQWHACDVSDAGGSLVMACGNRLYEPFHRRIGIDPPTNHFAVCQACAAAVHWQPTQPRPPHTARPLWPTTDPDDTNTLARTHDAAALAKAA</sequence>
<organism evidence="2 3">
    <name type="scientific">Saccharopolyspora phatthalungensis</name>
    <dbReference type="NCBI Taxonomy" id="664693"/>
    <lineage>
        <taxon>Bacteria</taxon>
        <taxon>Bacillati</taxon>
        <taxon>Actinomycetota</taxon>
        <taxon>Actinomycetes</taxon>
        <taxon>Pseudonocardiales</taxon>
        <taxon>Pseudonocardiaceae</taxon>
        <taxon>Saccharopolyspora</taxon>
    </lineage>
</organism>
<dbReference type="RefSeq" id="WP_184726343.1">
    <property type="nucleotide sequence ID" value="NZ_JACHIW010000001.1"/>
</dbReference>
<protein>
    <submittedName>
        <fullName evidence="2">Uncharacterized protein</fullName>
    </submittedName>
</protein>
<feature type="region of interest" description="Disordered" evidence="1">
    <location>
        <begin position="66"/>
        <end position="85"/>
    </location>
</feature>
<accession>A0A840PXA3</accession>
<name>A0A840PXA3_9PSEU</name>
<evidence type="ECO:0000313" key="2">
    <source>
        <dbReference type="EMBL" id="MBB5154912.1"/>
    </source>
</evidence>
<proteinExistence type="predicted"/>
<evidence type="ECO:0000256" key="1">
    <source>
        <dbReference type="SAM" id="MobiDB-lite"/>
    </source>
</evidence>
<evidence type="ECO:0000313" key="3">
    <source>
        <dbReference type="Proteomes" id="UP000584374"/>
    </source>
</evidence>
<comment type="caution">
    <text evidence="2">The sequence shown here is derived from an EMBL/GenBank/DDBJ whole genome shotgun (WGS) entry which is preliminary data.</text>
</comment>
<dbReference type="AlphaFoldDB" id="A0A840PXA3"/>